<dbReference type="SUPFAM" id="SSF56672">
    <property type="entry name" value="DNA/RNA polymerases"/>
    <property type="match status" value="1"/>
</dbReference>
<keyword evidence="2" id="KW-0548">Nucleotidyltransferase</keyword>
<dbReference type="GO" id="GO:0003964">
    <property type="term" value="F:RNA-directed DNA polymerase activity"/>
    <property type="evidence" value="ECO:0007669"/>
    <property type="project" value="UniProtKB-KW"/>
</dbReference>
<feature type="domain" description="Reverse transcriptase" evidence="1">
    <location>
        <begin position="1"/>
        <end position="69"/>
    </location>
</feature>
<evidence type="ECO:0000259" key="1">
    <source>
        <dbReference type="PROSITE" id="PS50878"/>
    </source>
</evidence>
<dbReference type="Pfam" id="PF00078">
    <property type="entry name" value="RVT_1"/>
    <property type="match status" value="1"/>
</dbReference>
<sequence>MTTQVVFRCALKVHVVRHADDFIVTGASKALLEHQVRPAIEAFLKERGLELSAKKTHITPSSEGFDFLG</sequence>
<dbReference type="InterPro" id="IPR000477">
    <property type="entry name" value="RT_dom"/>
</dbReference>
<proteinExistence type="predicted"/>
<dbReference type="InterPro" id="IPR043502">
    <property type="entry name" value="DNA/RNA_pol_sf"/>
</dbReference>
<keyword evidence="3" id="KW-1185">Reference proteome</keyword>
<comment type="caution">
    <text evidence="2">The sequence shown here is derived from an EMBL/GenBank/DDBJ whole genome shotgun (WGS) entry which is preliminary data.</text>
</comment>
<organism evidence="2 3">
    <name type="scientific">Azorhizophilus paspali</name>
    <name type="common">Azotobacter paspali</name>
    <dbReference type="NCBI Taxonomy" id="69963"/>
    <lineage>
        <taxon>Bacteria</taxon>
        <taxon>Pseudomonadati</taxon>
        <taxon>Pseudomonadota</taxon>
        <taxon>Gammaproteobacteria</taxon>
        <taxon>Pseudomonadales</taxon>
        <taxon>Pseudomonadaceae</taxon>
        <taxon>Azorhizophilus</taxon>
    </lineage>
</organism>
<evidence type="ECO:0000313" key="3">
    <source>
        <dbReference type="Proteomes" id="UP001589891"/>
    </source>
</evidence>
<dbReference type="PROSITE" id="PS50878">
    <property type="entry name" value="RT_POL"/>
    <property type="match status" value="1"/>
</dbReference>
<gene>
    <name evidence="2" type="ORF">ACFFGX_05940</name>
</gene>
<reference evidence="2 3" key="1">
    <citation type="submission" date="2024-09" db="EMBL/GenBank/DDBJ databases">
        <authorList>
            <person name="Sun Q."/>
            <person name="Mori K."/>
        </authorList>
    </citation>
    <scope>NUCLEOTIDE SEQUENCE [LARGE SCALE GENOMIC DNA]</scope>
    <source>
        <strain evidence="2 3">NCAIM B.01794</strain>
    </source>
</reference>
<dbReference type="EMBL" id="JBHLSS010000039">
    <property type="protein sequence ID" value="MFC0709152.1"/>
    <property type="molecule type" value="Genomic_DNA"/>
</dbReference>
<protein>
    <submittedName>
        <fullName evidence="2">Reverse transcriptase domain-containing protein</fullName>
    </submittedName>
</protein>
<evidence type="ECO:0000313" key="2">
    <source>
        <dbReference type="EMBL" id="MFC0709152.1"/>
    </source>
</evidence>
<keyword evidence="2" id="KW-0695">RNA-directed DNA polymerase</keyword>
<keyword evidence="2" id="KW-0808">Transferase</keyword>
<dbReference type="Proteomes" id="UP001589891">
    <property type="component" value="Unassembled WGS sequence"/>
</dbReference>
<dbReference type="RefSeq" id="WP_376943788.1">
    <property type="nucleotide sequence ID" value="NZ_CP171449.1"/>
</dbReference>
<accession>A0ABV6SHY8</accession>
<name>A0ABV6SHY8_AZOPA</name>